<dbReference type="Proteomes" id="UP001162483">
    <property type="component" value="Unassembled WGS sequence"/>
</dbReference>
<reference evidence="1" key="1">
    <citation type="submission" date="2023-05" db="EMBL/GenBank/DDBJ databases">
        <authorList>
            <person name="Stuckert A."/>
        </authorList>
    </citation>
    <scope>NUCLEOTIDE SEQUENCE</scope>
</reference>
<keyword evidence="2" id="KW-1185">Reference proteome</keyword>
<dbReference type="PANTHER" id="PTHR14947">
    <property type="entry name" value="ZINC FINGER PROTEIN"/>
    <property type="match status" value="1"/>
</dbReference>
<evidence type="ECO:0000313" key="2">
    <source>
        <dbReference type="Proteomes" id="UP001162483"/>
    </source>
</evidence>
<proteinExistence type="predicted"/>
<dbReference type="PANTHER" id="PTHR14947:SF24">
    <property type="entry name" value="ZINC FINGER PROTEIN 781-RELATED"/>
    <property type="match status" value="1"/>
</dbReference>
<dbReference type="InterPro" id="IPR039938">
    <property type="entry name" value="Sp4-like"/>
</dbReference>
<comment type="caution">
    <text evidence="1">The sequence shown here is derived from an EMBL/GenBank/DDBJ whole genome shotgun (WGS) entry which is preliminary data.</text>
</comment>
<gene>
    <name evidence="1" type="ORF">SPARVUS_LOCUS15472090</name>
</gene>
<accession>A0ABN9H594</accession>
<name>A0ABN9H594_9NEOB</name>
<dbReference type="EMBL" id="CATNWA010020144">
    <property type="protein sequence ID" value="CAI9616916.1"/>
    <property type="molecule type" value="Genomic_DNA"/>
</dbReference>
<sequence>MDHRIPRILRNLRLCETGPAFQQGRASLVLSAGNVSILNPVLTPIQDLTQILISIKNVTQWKSHIPVLSAGNVSILNMFLMCTKELTQGRSHFPALSAKNVFHKNPIYNYIIQHTTQARSHIPVLSARNILYKNHILSNI</sequence>
<protein>
    <submittedName>
        <fullName evidence="1">Uncharacterized protein</fullName>
    </submittedName>
</protein>
<organism evidence="1 2">
    <name type="scientific">Staurois parvus</name>
    <dbReference type="NCBI Taxonomy" id="386267"/>
    <lineage>
        <taxon>Eukaryota</taxon>
        <taxon>Metazoa</taxon>
        <taxon>Chordata</taxon>
        <taxon>Craniata</taxon>
        <taxon>Vertebrata</taxon>
        <taxon>Euteleostomi</taxon>
        <taxon>Amphibia</taxon>
        <taxon>Batrachia</taxon>
        <taxon>Anura</taxon>
        <taxon>Neobatrachia</taxon>
        <taxon>Ranoidea</taxon>
        <taxon>Ranidae</taxon>
        <taxon>Staurois</taxon>
    </lineage>
</organism>
<evidence type="ECO:0000313" key="1">
    <source>
        <dbReference type="EMBL" id="CAI9616916.1"/>
    </source>
</evidence>